<dbReference type="Gene3D" id="1.25.40.10">
    <property type="entry name" value="Tetratricopeptide repeat domain"/>
    <property type="match status" value="1"/>
</dbReference>
<dbReference type="EMBL" id="JAOXML010000010">
    <property type="protein sequence ID" value="MCV4377819.1"/>
    <property type="molecule type" value="Genomic_DNA"/>
</dbReference>
<reference evidence="2 3" key="1">
    <citation type="submission" date="2022-10" db="EMBL/GenBank/DDBJ databases">
        <title>Characterization of Pseudomonas capsici strains from pepper and tomato in Georgia.</title>
        <authorList>
            <person name="Zhao M."/>
            <person name="Dutta B."/>
        </authorList>
    </citation>
    <scope>NUCLEOTIDE SEQUENCE [LARGE SCALE GENOMIC DNA]</scope>
    <source>
        <strain evidence="2 3">Pc20-5</strain>
    </source>
</reference>
<evidence type="ECO:0000313" key="3">
    <source>
        <dbReference type="Proteomes" id="UP001207294"/>
    </source>
</evidence>
<gene>
    <name evidence="2" type="ORF">OH718_14560</name>
</gene>
<keyword evidence="3" id="KW-1185">Reference proteome</keyword>
<dbReference type="RefSeq" id="WP_200978014.1">
    <property type="nucleotide sequence ID" value="NZ_JAOXMH010000001.1"/>
</dbReference>
<name>A0ABT3BY89_9PSED</name>
<sequence>MQKNKAAKKFTLIRFLSSVFSLAAVSAICHSTEITLIGLEDSTLTLGSWNKDHAAWEEARFIKNHSEFSLYNNASIGLNVSSTSTSPDKKYVFIQRTVFGELNDSQQITNTEKSYCDMVAMDSGCVLLSRPAEACSGSWKNGNWSTDGGEVIAPRLETVTPKDLIKATSTIGDVASRAIAIKDQIFMGASSYMSCYSPAKNAQALNDLGFYLAEAGDHASALKIYRGVESVGKRTVLILNIADSLWSMKKSSEAIDYYKQYAESMSDAGKSAKIPQRVAERIHQ</sequence>
<feature type="chain" id="PRO_5046900984" evidence="1">
    <location>
        <begin position="24"/>
        <end position="284"/>
    </location>
</feature>
<feature type="signal peptide" evidence="1">
    <location>
        <begin position="1"/>
        <end position="23"/>
    </location>
</feature>
<accession>A0ABT3BY89</accession>
<dbReference type="InterPro" id="IPR011990">
    <property type="entry name" value="TPR-like_helical_dom_sf"/>
</dbReference>
<dbReference type="SUPFAM" id="SSF48452">
    <property type="entry name" value="TPR-like"/>
    <property type="match status" value="1"/>
</dbReference>
<evidence type="ECO:0000313" key="2">
    <source>
        <dbReference type="EMBL" id="MCV4377819.1"/>
    </source>
</evidence>
<evidence type="ECO:0000256" key="1">
    <source>
        <dbReference type="SAM" id="SignalP"/>
    </source>
</evidence>
<protein>
    <submittedName>
        <fullName evidence="2">Tetratricopeptide repeat protein</fullName>
    </submittedName>
</protein>
<comment type="caution">
    <text evidence="2">The sequence shown here is derived from an EMBL/GenBank/DDBJ whole genome shotgun (WGS) entry which is preliminary data.</text>
</comment>
<keyword evidence="1" id="KW-0732">Signal</keyword>
<dbReference type="Proteomes" id="UP001207294">
    <property type="component" value="Unassembled WGS sequence"/>
</dbReference>
<proteinExistence type="predicted"/>
<organism evidence="2 3">
    <name type="scientific">Pseudomonas capsici</name>
    <dbReference type="NCBI Taxonomy" id="2810614"/>
    <lineage>
        <taxon>Bacteria</taxon>
        <taxon>Pseudomonadati</taxon>
        <taxon>Pseudomonadota</taxon>
        <taxon>Gammaproteobacteria</taxon>
        <taxon>Pseudomonadales</taxon>
        <taxon>Pseudomonadaceae</taxon>
        <taxon>Pseudomonas</taxon>
    </lineage>
</organism>